<evidence type="ECO:0000313" key="1">
    <source>
        <dbReference type="EMBL" id="MDR7089522.1"/>
    </source>
</evidence>
<accession>A0ABU1UWG0</accession>
<name>A0ABU1UWG0_9GAMM</name>
<sequence length="279" mass="32060">MLVFIAFYLTVAPVSSLANDVKPLMTVVISRESKLTPDHDDYYFSKLLELALAKTASTHGPYQIKLVPVMPITNRLLREIELGRVDITWMPYNRNAPAQLMPIKIRLLKNLSDHRVFLIRADDQARFSQVKSIEDLRRLRGGIGSHWPDRSVMEENGLPLVLSLSYFNLFKMLVSNRFDYYSRGIHQVLPEVSAYADKGLALERELLLRYENPVYFYVNKSNTLLAERLSLGLKIAVDDGSFDALFHQFENFTWAESMLKQANRRVIPLSNFSFSDAPQ</sequence>
<dbReference type="RefSeq" id="WP_310070773.1">
    <property type="nucleotide sequence ID" value="NZ_JAVDVX010000002.1"/>
</dbReference>
<keyword evidence="2" id="KW-1185">Reference proteome</keyword>
<dbReference type="Proteomes" id="UP001253595">
    <property type="component" value="Unassembled WGS sequence"/>
</dbReference>
<evidence type="ECO:0008006" key="3">
    <source>
        <dbReference type="Google" id="ProtNLM"/>
    </source>
</evidence>
<proteinExistence type="predicted"/>
<dbReference type="SUPFAM" id="SSF53850">
    <property type="entry name" value="Periplasmic binding protein-like II"/>
    <property type="match status" value="1"/>
</dbReference>
<protein>
    <recommendedName>
        <fullName evidence="3">Solute-binding protein family 3/N-terminal domain-containing protein</fullName>
    </recommendedName>
</protein>
<reference evidence="1 2" key="1">
    <citation type="submission" date="2023-07" db="EMBL/GenBank/DDBJ databases">
        <title>Sorghum-associated microbial communities from plants grown in Nebraska, USA.</title>
        <authorList>
            <person name="Schachtman D."/>
        </authorList>
    </citation>
    <scope>NUCLEOTIDE SEQUENCE [LARGE SCALE GENOMIC DNA]</scope>
    <source>
        <strain evidence="1 2">BE190</strain>
    </source>
</reference>
<gene>
    <name evidence="1" type="ORF">J2X05_001528</name>
</gene>
<comment type="caution">
    <text evidence="1">The sequence shown here is derived from an EMBL/GenBank/DDBJ whole genome shotgun (WGS) entry which is preliminary data.</text>
</comment>
<organism evidence="1 2">
    <name type="scientific">Cellvibrio fibrivorans</name>
    <dbReference type="NCBI Taxonomy" id="126350"/>
    <lineage>
        <taxon>Bacteria</taxon>
        <taxon>Pseudomonadati</taxon>
        <taxon>Pseudomonadota</taxon>
        <taxon>Gammaproteobacteria</taxon>
        <taxon>Cellvibrionales</taxon>
        <taxon>Cellvibrionaceae</taxon>
        <taxon>Cellvibrio</taxon>
    </lineage>
</organism>
<evidence type="ECO:0000313" key="2">
    <source>
        <dbReference type="Proteomes" id="UP001253595"/>
    </source>
</evidence>
<dbReference type="EMBL" id="JAVDVX010000002">
    <property type="protein sequence ID" value="MDR7089522.1"/>
    <property type="molecule type" value="Genomic_DNA"/>
</dbReference>